<name>A0A0J9EP84_AJEDA</name>
<sequence>MTPFHNLRNINDSKRPLCTPQRHRHPGATVEPHTTTGTKTAPPTMTFSESSMPGTFFLDSPIPPKLDLASATSRFYHSPHTHPAASSLCHSVGPEHQGSRKRARYGYGGVMRGDGSPSLEDGSVTFATTTAATMSSWGERSTLSTMTIMAPLSRIATPIPLKQCYEGNGPEVDYRPNRYRELMHTPMDSPSIGSLSPVVGGGRDGTVNSRKRGRRESLLSESPDSDNNKNNATGGGWGSTVVKIVGGVAGKVWDFCWSGPFSGFYAGGGKGYHMGSEPQQPPAPSLPPSQVVEEPNAWQNVCEKDDVFSSSGGRKDGGIATVPGHFPVDSFHKNPRVLHNDHDELQGNWILVRNAKKSKDVQEDDMSPSSTHHSSAHKIARKTNSVTPRRVAVGRLARKQPFLTPARPSSPSSSSNHHPHYHQLSSSHGKTSYEPAKSSSPTKYGSSPASIEAQRLAARAKRREREEDASIRRLNQQLKAMIKEGKEALGTNIEIEDDGMDMEDWD</sequence>
<accession>A0A0J9EP84</accession>
<reference evidence="2" key="1">
    <citation type="submission" date="2010-03" db="EMBL/GenBank/DDBJ databases">
        <title>Annotation of Blastomyces dermatitidis strain ATCC 18188.</title>
        <authorList>
            <consortium name="The Broad Institute Genome Sequencing Platform"/>
            <consortium name="Broad Institute Genome Sequencing Center for Infectious Disease."/>
            <person name="Cuomo C."/>
            <person name="Klein B."/>
            <person name="Sullivan T."/>
            <person name="Heitman J."/>
            <person name="Young S."/>
            <person name="Zeng Q."/>
            <person name="Gargeya S."/>
            <person name="Alvarado L."/>
            <person name="Berlin A.M."/>
            <person name="Chapman S.B."/>
            <person name="Chen Z."/>
            <person name="Freedman E."/>
            <person name="Gellesch M."/>
            <person name="Goldberg J."/>
            <person name="Griggs A."/>
            <person name="Gujja S."/>
            <person name="Heilman E."/>
            <person name="Heiman D."/>
            <person name="Howarth C."/>
            <person name="Mehta T."/>
            <person name="Neiman D."/>
            <person name="Pearson M."/>
            <person name="Roberts A."/>
            <person name="Saif S."/>
            <person name="Shea T."/>
            <person name="Shenoy N."/>
            <person name="Sisk P."/>
            <person name="Stolte C."/>
            <person name="Sykes S."/>
            <person name="White J."/>
            <person name="Yandava C."/>
            <person name="Haas B."/>
            <person name="Nusbaum C."/>
            <person name="Birren B."/>
        </authorList>
    </citation>
    <scope>NUCLEOTIDE SEQUENCE</scope>
    <source>
        <strain evidence="2">ATCC 18188</strain>
    </source>
</reference>
<feature type="region of interest" description="Disordered" evidence="1">
    <location>
        <begin position="183"/>
        <end position="237"/>
    </location>
</feature>
<feature type="region of interest" description="Disordered" evidence="1">
    <location>
        <begin position="359"/>
        <end position="471"/>
    </location>
</feature>
<feature type="compositionally biased region" description="Polar residues" evidence="1">
    <location>
        <begin position="437"/>
        <end position="449"/>
    </location>
</feature>
<evidence type="ECO:0000313" key="2">
    <source>
        <dbReference type="EMBL" id="KMW67837.1"/>
    </source>
</evidence>
<feature type="region of interest" description="Disordered" evidence="1">
    <location>
        <begin position="1"/>
        <end position="47"/>
    </location>
</feature>
<proteinExistence type="predicted"/>
<dbReference type="AlphaFoldDB" id="A0A0J9EP84"/>
<dbReference type="OrthoDB" id="5138418at2759"/>
<dbReference type="Proteomes" id="UP000007802">
    <property type="component" value="Unassembled WGS sequence"/>
</dbReference>
<organism evidence="2">
    <name type="scientific">Ajellomyces dermatitidis (strain ATCC 18188 / CBS 674.68)</name>
    <name type="common">Blastomyces dermatitidis</name>
    <dbReference type="NCBI Taxonomy" id="653446"/>
    <lineage>
        <taxon>Eukaryota</taxon>
        <taxon>Fungi</taxon>
        <taxon>Dikarya</taxon>
        <taxon>Ascomycota</taxon>
        <taxon>Pezizomycotina</taxon>
        <taxon>Eurotiomycetes</taxon>
        <taxon>Eurotiomycetidae</taxon>
        <taxon>Onygenales</taxon>
        <taxon>Ajellomycetaceae</taxon>
        <taxon>Blastomyces</taxon>
    </lineage>
</organism>
<dbReference type="EMBL" id="GG749435">
    <property type="protein sequence ID" value="KMW67837.1"/>
    <property type="molecule type" value="Genomic_DNA"/>
</dbReference>
<gene>
    <name evidence="2" type="ORF">BDDG_12366</name>
</gene>
<feature type="compositionally biased region" description="Low complexity" evidence="1">
    <location>
        <begin position="32"/>
        <end position="46"/>
    </location>
</feature>
<evidence type="ECO:0000256" key="1">
    <source>
        <dbReference type="SAM" id="MobiDB-lite"/>
    </source>
</evidence>
<protein>
    <submittedName>
        <fullName evidence="2">Uncharacterized protein</fullName>
    </submittedName>
</protein>